<accession>A0AAD3XUN1</accession>
<evidence type="ECO:0000313" key="1">
    <source>
        <dbReference type="EMBL" id="GMH16936.1"/>
    </source>
</evidence>
<organism evidence="1 2">
    <name type="scientific">Nepenthes gracilis</name>
    <name type="common">Slender pitcher plant</name>
    <dbReference type="NCBI Taxonomy" id="150966"/>
    <lineage>
        <taxon>Eukaryota</taxon>
        <taxon>Viridiplantae</taxon>
        <taxon>Streptophyta</taxon>
        <taxon>Embryophyta</taxon>
        <taxon>Tracheophyta</taxon>
        <taxon>Spermatophyta</taxon>
        <taxon>Magnoliopsida</taxon>
        <taxon>eudicotyledons</taxon>
        <taxon>Gunneridae</taxon>
        <taxon>Pentapetalae</taxon>
        <taxon>Caryophyllales</taxon>
        <taxon>Nepenthaceae</taxon>
        <taxon>Nepenthes</taxon>
    </lineage>
</organism>
<comment type="caution">
    <text evidence="1">The sequence shown here is derived from an EMBL/GenBank/DDBJ whole genome shotgun (WGS) entry which is preliminary data.</text>
</comment>
<reference evidence="1" key="1">
    <citation type="submission" date="2023-05" db="EMBL/GenBank/DDBJ databases">
        <title>Nepenthes gracilis genome sequencing.</title>
        <authorList>
            <person name="Fukushima K."/>
        </authorList>
    </citation>
    <scope>NUCLEOTIDE SEQUENCE</scope>
    <source>
        <strain evidence="1">SING2019-196</strain>
    </source>
</reference>
<dbReference type="AlphaFoldDB" id="A0AAD3XUN1"/>
<name>A0AAD3XUN1_NEPGR</name>
<evidence type="ECO:0000313" key="2">
    <source>
        <dbReference type="Proteomes" id="UP001279734"/>
    </source>
</evidence>
<protein>
    <submittedName>
        <fullName evidence="1">Uncharacterized protein</fullName>
    </submittedName>
</protein>
<sequence length="167" mass="17674">MFGVKCAIRRGVADLFCLLAGLQSEDCFVAVALLWSKLCLLVRWLIQFNAESSQLSEAMDGLAACLVFGCTSGGDAVVACCSRVQSSSDGDAGVAGLADFGSGGAAAGFLSAVGRCWQMLMVNGAVFLFAEMFCQLFSWNDEAGHDGKAAPEHRMLAFFAVYWFPVA</sequence>
<gene>
    <name evidence="1" type="ORF">Nepgr_018777</name>
</gene>
<keyword evidence="2" id="KW-1185">Reference proteome</keyword>
<dbReference type="Proteomes" id="UP001279734">
    <property type="component" value="Unassembled WGS sequence"/>
</dbReference>
<proteinExistence type="predicted"/>
<dbReference type="EMBL" id="BSYO01000017">
    <property type="protein sequence ID" value="GMH16936.1"/>
    <property type="molecule type" value="Genomic_DNA"/>
</dbReference>